<sequence length="283" mass="31450">MALHLLWVPSTFCNKERNPPNLTLHKPSQTLNSLSSLFFSNSSPASNITSRKHRNPFIIQYSFPTQQQLESSAAKSGETPTDDSGPKTRLLAQNVPWTCTNEDIKNLFEKYGTVLDVELSMHSKTKNRGLAFVTMGSEEEAVAAMTNLEAYDFDGRILKLAYAHPKKKKEIREAPPAPTKFNVFVGNLSWDVTSSDLREFFSSLNDNVVSAEVIYQTTELRKPSGYGFVSFGSKEEAEAAITAFKGKILMGRPLRLARSRRKLKEEVKAGTAFGGTSSEVNED</sequence>
<comment type="caution">
    <text evidence="5">The sequence shown here is derived from an EMBL/GenBank/DDBJ whole genome shotgun (WGS) entry which is preliminary data.</text>
</comment>
<keyword evidence="1 2" id="KW-0694">RNA-binding</keyword>
<evidence type="ECO:0000256" key="1">
    <source>
        <dbReference type="ARBA" id="ARBA00022884"/>
    </source>
</evidence>
<dbReference type="InterPro" id="IPR050502">
    <property type="entry name" value="Euk_RNA-bind_prot"/>
</dbReference>
<evidence type="ECO:0000256" key="3">
    <source>
        <dbReference type="SAM" id="MobiDB-lite"/>
    </source>
</evidence>
<evidence type="ECO:0000313" key="5">
    <source>
        <dbReference type="EMBL" id="KAI3879241.1"/>
    </source>
</evidence>
<dbReference type="AlphaFoldDB" id="A0AAD4XC55"/>
<dbReference type="Gene3D" id="3.30.70.330">
    <property type="match status" value="2"/>
</dbReference>
<dbReference type="InterPro" id="IPR000504">
    <property type="entry name" value="RRM_dom"/>
</dbReference>
<reference evidence="5" key="1">
    <citation type="submission" date="2022-04" db="EMBL/GenBank/DDBJ databases">
        <title>A functionally conserved STORR gene fusion in Papaver species that diverged 16.8 million years ago.</title>
        <authorList>
            <person name="Catania T."/>
        </authorList>
    </citation>
    <scope>NUCLEOTIDE SEQUENCE</scope>
    <source>
        <strain evidence="5">S-188037</strain>
    </source>
</reference>
<dbReference type="Proteomes" id="UP001202328">
    <property type="component" value="Unassembled WGS sequence"/>
</dbReference>
<name>A0AAD4XC55_9MAGN</name>
<dbReference type="InterPro" id="IPR012677">
    <property type="entry name" value="Nucleotide-bd_a/b_plait_sf"/>
</dbReference>
<dbReference type="SMART" id="SM00360">
    <property type="entry name" value="RRM"/>
    <property type="match status" value="2"/>
</dbReference>
<protein>
    <recommendedName>
        <fullName evidence="4">RRM domain-containing protein</fullName>
    </recommendedName>
</protein>
<dbReference type="GO" id="GO:0009535">
    <property type="term" value="C:chloroplast thylakoid membrane"/>
    <property type="evidence" value="ECO:0007669"/>
    <property type="project" value="TreeGrafter"/>
</dbReference>
<proteinExistence type="predicted"/>
<dbReference type="SUPFAM" id="SSF54928">
    <property type="entry name" value="RNA-binding domain, RBD"/>
    <property type="match status" value="2"/>
</dbReference>
<evidence type="ECO:0000259" key="4">
    <source>
        <dbReference type="PROSITE" id="PS50102"/>
    </source>
</evidence>
<dbReference type="PANTHER" id="PTHR48025:SF17">
    <property type="entry name" value="28 KDA RIBONUCLEOPROTEIN, CHLOROPLASTIC"/>
    <property type="match status" value="1"/>
</dbReference>
<dbReference type="InterPro" id="IPR035979">
    <property type="entry name" value="RBD_domain_sf"/>
</dbReference>
<evidence type="ECO:0000313" key="6">
    <source>
        <dbReference type="Proteomes" id="UP001202328"/>
    </source>
</evidence>
<dbReference type="PANTHER" id="PTHR48025">
    <property type="entry name" value="OS02G0815200 PROTEIN"/>
    <property type="match status" value="1"/>
</dbReference>
<dbReference type="EMBL" id="JAJJMB010012264">
    <property type="protein sequence ID" value="KAI3879241.1"/>
    <property type="molecule type" value="Genomic_DNA"/>
</dbReference>
<organism evidence="5 6">
    <name type="scientific">Papaver atlanticum</name>
    <dbReference type="NCBI Taxonomy" id="357466"/>
    <lineage>
        <taxon>Eukaryota</taxon>
        <taxon>Viridiplantae</taxon>
        <taxon>Streptophyta</taxon>
        <taxon>Embryophyta</taxon>
        <taxon>Tracheophyta</taxon>
        <taxon>Spermatophyta</taxon>
        <taxon>Magnoliopsida</taxon>
        <taxon>Ranunculales</taxon>
        <taxon>Papaveraceae</taxon>
        <taxon>Papaveroideae</taxon>
        <taxon>Papaver</taxon>
    </lineage>
</organism>
<dbReference type="GO" id="GO:1901259">
    <property type="term" value="P:chloroplast rRNA processing"/>
    <property type="evidence" value="ECO:0007669"/>
    <property type="project" value="TreeGrafter"/>
</dbReference>
<accession>A0AAD4XC55</accession>
<evidence type="ECO:0000256" key="2">
    <source>
        <dbReference type="PROSITE-ProRule" id="PRU00176"/>
    </source>
</evidence>
<gene>
    <name evidence="5" type="ORF">MKW98_028808</name>
</gene>
<feature type="region of interest" description="Disordered" evidence="3">
    <location>
        <begin position="69"/>
        <end position="89"/>
    </location>
</feature>
<dbReference type="Pfam" id="PF00076">
    <property type="entry name" value="RRM_1"/>
    <property type="match status" value="2"/>
</dbReference>
<dbReference type="PROSITE" id="PS50102">
    <property type="entry name" value="RRM"/>
    <property type="match status" value="2"/>
</dbReference>
<feature type="domain" description="RRM" evidence="4">
    <location>
        <begin position="181"/>
        <end position="261"/>
    </location>
</feature>
<dbReference type="GO" id="GO:0003729">
    <property type="term" value="F:mRNA binding"/>
    <property type="evidence" value="ECO:0007669"/>
    <property type="project" value="TreeGrafter"/>
</dbReference>
<dbReference type="CDD" id="cd00590">
    <property type="entry name" value="RRM_SF"/>
    <property type="match status" value="2"/>
</dbReference>
<keyword evidence="6" id="KW-1185">Reference proteome</keyword>
<feature type="domain" description="RRM" evidence="4">
    <location>
        <begin position="88"/>
        <end position="165"/>
    </location>
</feature>